<sequence>MADSVTNPNPFLVDSARSEAFANFLNGTANLTPEDRIERRLKTLKVDAMCAVAATDGTLTKIVPCFGDICGVDPNLAARAVNYPDFESFLDSAYVRDAIQRTFQDDGKKIYALKPDRGIDHLHMQSMHHAEVKRQRAKDNARAQEIAAVKGVKEEKSKRFRYEVCKVVRDLGGMDKLISLQALQEAFFRRHNKPLDRMCWRENFGVTSAQRALHHHFINELSCTIAEQTSTIQLMLKRPFSDIKIDLLQELKDLHGVDVSELEAESVEPQPLEQFNVHLLTEGELEAMEYFMPSVLHGAISSEEVETTEVQTANRADQNPLEAPAAEPMAPANCLAQRAMLASVKRTEQK</sequence>
<evidence type="ECO:0000313" key="5">
    <source>
        <dbReference type="Proteomes" id="UP000298663"/>
    </source>
</evidence>
<dbReference type="AlphaFoldDB" id="A0A4U5NCR2"/>
<evidence type="ECO:0000259" key="3">
    <source>
        <dbReference type="Pfam" id="PF24360"/>
    </source>
</evidence>
<name>A0A4U5NCR2_STECR</name>
<dbReference type="Pfam" id="PF24360">
    <property type="entry name" value="DUF7516"/>
    <property type="match status" value="1"/>
</dbReference>
<feature type="domain" description="DUF7515" evidence="2">
    <location>
        <begin position="40"/>
        <end position="119"/>
    </location>
</feature>
<dbReference type="InterPro" id="IPR055937">
    <property type="entry name" value="DUF7515"/>
</dbReference>
<proteinExistence type="predicted"/>
<dbReference type="Pfam" id="PF24359">
    <property type="entry name" value="DUF7515"/>
    <property type="match status" value="1"/>
</dbReference>
<feature type="region of interest" description="Disordered" evidence="1">
    <location>
        <begin position="305"/>
        <end position="332"/>
    </location>
</feature>
<dbReference type="EMBL" id="AZBU02000004">
    <property type="protein sequence ID" value="TKR80464.1"/>
    <property type="molecule type" value="Genomic_DNA"/>
</dbReference>
<protein>
    <submittedName>
        <fullName evidence="4">Uncharacterized protein</fullName>
    </submittedName>
</protein>
<accession>A0A4U5NCR2</accession>
<dbReference type="InterPro" id="IPR055938">
    <property type="entry name" value="DUF7516"/>
</dbReference>
<feature type="compositionally biased region" description="Low complexity" evidence="1">
    <location>
        <begin position="320"/>
        <end position="332"/>
    </location>
</feature>
<organism evidence="4 5">
    <name type="scientific">Steinernema carpocapsae</name>
    <name type="common">Entomopathogenic nematode</name>
    <dbReference type="NCBI Taxonomy" id="34508"/>
    <lineage>
        <taxon>Eukaryota</taxon>
        <taxon>Metazoa</taxon>
        <taxon>Ecdysozoa</taxon>
        <taxon>Nematoda</taxon>
        <taxon>Chromadorea</taxon>
        <taxon>Rhabditida</taxon>
        <taxon>Tylenchina</taxon>
        <taxon>Panagrolaimomorpha</taxon>
        <taxon>Strongyloidoidea</taxon>
        <taxon>Steinernematidae</taxon>
        <taxon>Steinernema</taxon>
    </lineage>
</organism>
<dbReference type="Proteomes" id="UP000298663">
    <property type="component" value="Unassembled WGS sequence"/>
</dbReference>
<evidence type="ECO:0000259" key="2">
    <source>
        <dbReference type="Pfam" id="PF24359"/>
    </source>
</evidence>
<comment type="caution">
    <text evidence="4">The sequence shown here is derived from an EMBL/GenBank/DDBJ whole genome shotgun (WGS) entry which is preliminary data.</text>
</comment>
<reference evidence="4 5" key="2">
    <citation type="journal article" date="2019" name="G3 (Bethesda)">
        <title>Hybrid Assembly of the Genome of the Entomopathogenic Nematode Steinernema carpocapsae Identifies the X-Chromosome.</title>
        <authorList>
            <person name="Serra L."/>
            <person name="Macchietto M."/>
            <person name="Macias-Munoz A."/>
            <person name="McGill C.J."/>
            <person name="Rodriguez I.M."/>
            <person name="Rodriguez B."/>
            <person name="Murad R."/>
            <person name="Mortazavi A."/>
        </authorList>
    </citation>
    <scope>NUCLEOTIDE SEQUENCE [LARGE SCALE GENOMIC DNA]</scope>
    <source>
        <strain evidence="4 5">ALL</strain>
    </source>
</reference>
<evidence type="ECO:0000313" key="4">
    <source>
        <dbReference type="EMBL" id="TKR80464.1"/>
    </source>
</evidence>
<keyword evidence="5" id="KW-1185">Reference proteome</keyword>
<gene>
    <name evidence="4" type="ORF">L596_014534</name>
</gene>
<dbReference type="OrthoDB" id="10456235at2759"/>
<evidence type="ECO:0000256" key="1">
    <source>
        <dbReference type="SAM" id="MobiDB-lite"/>
    </source>
</evidence>
<reference evidence="4 5" key="1">
    <citation type="journal article" date="2015" name="Genome Biol.">
        <title>Comparative genomics of Steinernema reveals deeply conserved gene regulatory networks.</title>
        <authorList>
            <person name="Dillman A.R."/>
            <person name="Macchietto M."/>
            <person name="Porter C.F."/>
            <person name="Rogers A."/>
            <person name="Williams B."/>
            <person name="Antoshechkin I."/>
            <person name="Lee M.M."/>
            <person name="Goodwin Z."/>
            <person name="Lu X."/>
            <person name="Lewis E.E."/>
            <person name="Goodrich-Blair H."/>
            <person name="Stock S.P."/>
            <person name="Adams B.J."/>
            <person name="Sternberg P.W."/>
            <person name="Mortazavi A."/>
        </authorList>
    </citation>
    <scope>NUCLEOTIDE SEQUENCE [LARGE SCALE GENOMIC DNA]</scope>
    <source>
        <strain evidence="4 5">ALL</strain>
    </source>
</reference>
<feature type="domain" description="DUF7516" evidence="3">
    <location>
        <begin position="160"/>
        <end position="243"/>
    </location>
</feature>